<accession>A0A7X0UD91</accession>
<dbReference type="GO" id="GO:0016853">
    <property type="term" value="F:isomerase activity"/>
    <property type="evidence" value="ECO:0007669"/>
    <property type="project" value="UniProtKB-KW"/>
</dbReference>
<dbReference type="InterPro" id="IPR037401">
    <property type="entry name" value="SnoaL-like"/>
</dbReference>
<dbReference type="Proteomes" id="UP000575083">
    <property type="component" value="Unassembled WGS sequence"/>
</dbReference>
<dbReference type="PANTHER" id="PTHR41252">
    <property type="entry name" value="BLR2505 PROTEIN"/>
    <property type="match status" value="1"/>
</dbReference>
<organism evidence="2 3">
    <name type="scientific">Acidovorax soli</name>
    <dbReference type="NCBI Taxonomy" id="592050"/>
    <lineage>
        <taxon>Bacteria</taxon>
        <taxon>Pseudomonadati</taxon>
        <taxon>Pseudomonadota</taxon>
        <taxon>Betaproteobacteria</taxon>
        <taxon>Burkholderiales</taxon>
        <taxon>Comamonadaceae</taxon>
        <taxon>Acidovorax</taxon>
    </lineage>
</organism>
<name>A0A7X0UD91_9BURK</name>
<feature type="domain" description="SnoaL-like" evidence="1">
    <location>
        <begin position="10"/>
        <end position="114"/>
    </location>
</feature>
<evidence type="ECO:0000259" key="1">
    <source>
        <dbReference type="Pfam" id="PF12680"/>
    </source>
</evidence>
<dbReference type="RefSeq" id="WP_184866026.1">
    <property type="nucleotide sequence ID" value="NZ_JACHLK010000033.1"/>
</dbReference>
<evidence type="ECO:0000313" key="3">
    <source>
        <dbReference type="Proteomes" id="UP000575083"/>
    </source>
</evidence>
<dbReference type="Gene3D" id="3.10.450.50">
    <property type="match status" value="1"/>
</dbReference>
<evidence type="ECO:0000313" key="2">
    <source>
        <dbReference type="EMBL" id="MBB6564227.1"/>
    </source>
</evidence>
<keyword evidence="3" id="KW-1185">Reference proteome</keyword>
<dbReference type="AlphaFoldDB" id="A0A7X0UD91"/>
<keyword evidence="2" id="KW-0413">Isomerase</keyword>
<comment type="caution">
    <text evidence="2">The sequence shown here is derived from an EMBL/GenBank/DDBJ whole genome shotgun (WGS) entry which is preliminary data.</text>
</comment>
<proteinExistence type="predicted"/>
<sequence>MQANKALMQAIFSELAQGNGRPLVDAMADDFCWTFKSEGPWRGSYRGKQAVREELLGPLMAQFADRYTNTAQRFIAEGEHVVIECQGRVTTKAGQPYHNQYCYVCRLEGGQLKELTEYMDTALAQAVLAPPARPGT</sequence>
<dbReference type="PANTHER" id="PTHR41252:SF1">
    <property type="entry name" value="BLR2505 PROTEIN"/>
    <property type="match status" value="1"/>
</dbReference>
<dbReference type="SUPFAM" id="SSF54427">
    <property type="entry name" value="NTF2-like"/>
    <property type="match status" value="1"/>
</dbReference>
<dbReference type="InterPro" id="IPR032710">
    <property type="entry name" value="NTF2-like_dom_sf"/>
</dbReference>
<dbReference type="Pfam" id="PF12680">
    <property type="entry name" value="SnoaL_2"/>
    <property type="match status" value="1"/>
</dbReference>
<reference evidence="2 3" key="1">
    <citation type="submission" date="2020-08" db="EMBL/GenBank/DDBJ databases">
        <title>Functional genomics of gut bacteria from endangered species of beetles.</title>
        <authorList>
            <person name="Carlos-Shanley C."/>
        </authorList>
    </citation>
    <scope>NUCLEOTIDE SEQUENCE [LARGE SCALE GENOMIC DNA]</scope>
    <source>
        <strain evidence="2 3">S00198</strain>
    </source>
</reference>
<protein>
    <submittedName>
        <fullName evidence="2">Ketosteroid isomerase-like protein</fullName>
    </submittedName>
</protein>
<gene>
    <name evidence="2" type="ORF">HNP48_006954</name>
</gene>
<dbReference type="EMBL" id="JACHLK010000033">
    <property type="protein sequence ID" value="MBB6564227.1"/>
    <property type="molecule type" value="Genomic_DNA"/>
</dbReference>